<feature type="transmembrane region" description="Helical" evidence="2">
    <location>
        <begin position="536"/>
        <end position="556"/>
    </location>
</feature>
<keyword evidence="2" id="KW-1133">Transmembrane helix</keyword>
<dbReference type="AlphaFoldDB" id="A0A0D8FVB6"/>
<dbReference type="Proteomes" id="UP000032336">
    <property type="component" value="Unassembled WGS sequence"/>
</dbReference>
<keyword evidence="2" id="KW-0472">Membrane</keyword>
<feature type="compositionally biased region" description="Low complexity" evidence="1">
    <location>
        <begin position="479"/>
        <end position="521"/>
    </location>
</feature>
<evidence type="ECO:0000256" key="2">
    <source>
        <dbReference type="SAM" id="Phobius"/>
    </source>
</evidence>
<feature type="domain" description="DUF7507" evidence="3">
    <location>
        <begin position="305"/>
        <end position="410"/>
    </location>
</feature>
<reference evidence="4 5" key="1">
    <citation type="submission" date="2015-01" db="EMBL/GenBank/DDBJ databases">
        <title>Draft genome of the acidophilic iron oxidizer Ferrimicrobium acidiphilum strain T23.</title>
        <authorList>
            <person name="Poehlein A."/>
            <person name="Eisen S."/>
            <person name="Schloemann M."/>
            <person name="Johnson B.D."/>
            <person name="Daniel R."/>
            <person name="Muehling M."/>
        </authorList>
    </citation>
    <scope>NUCLEOTIDE SEQUENCE [LARGE SCALE GENOMIC DNA]</scope>
    <source>
        <strain evidence="4 5">T23</strain>
    </source>
</reference>
<dbReference type="PRINTS" id="PR01217">
    <property type="entry name" value="PRICHEXTENSN"/>
</dbReference>
<protein>
    <recommendedName>
        <fullName evidence="3">DUF7507 domain-containing protein</fullName>
    </recommendedName>
</protein>
<keyword evidence="2" id="KW-0812">Transmembrane</keyword>
<evidence type="ECO:0000313" key="5">
    <source>
        <dbReference type="Proteomes" id="UP000032336"/>
    </source>
</evidence>
<dbReference type="eggNOG" id="COG1361">
    <property type="taxonomic scope" value="Bacteria"/>
</dbReference>
<comment type="caution">
    <text evidence="4">The sequence shown here is derived from an EMBL/GenBank/DDBJ whole genome shotgun (WGS) entry which is preliminary data.</text>
</comment>
<keyword evidence="5" id="KW-1185">Reference proteome</keyword>
<name>A0A0D8FVB6_9ACTN</name>
<dbReference type="EMBL" id="JXUW01000006">
    <property type="protein sequence ID" value="KJE77218.1"/>
    <property type="molecule type" value="Genomic_DNA"/>
</dbReference>
<organism evidence="4 5">
    <name type="scientific">Ferrimicrobium acidiphilum DSM 19497</name>
    <dbReference type="NCBI Taxonomy" id="1121877"/>
    <lineage>
        <taxon>Bacteria</taxon>
        <taxon>Bacillati</taxon>
        <taxon>Actinomycetota</taxon>
        <taxon>Acidimicrobiia</taxon>
        <taxon>Acidimicrobiales</taxon>
        <taxon>Acidimicrobiaceae</taxon>
        <taxon>Ferrimicrobium</taxon>
    </lineage>
</organism>
<sequence>MQSTYQHGGLMVRRVLLWASILALVSSGALVGSGLASSQLTASTYSTHNCNYGTGGPLANDICWFNYGSNYSVSAGNTQPFRENLPNGDYVKFDLTYSPEDNSSPTVNAVISPTFSYAAFGNAGYKNVKGYPILYGGGDSAKWEFTLSNIGVYYPSGIPVPTYEIVAADGETTNNGESVVFKTDGASWQPVGDMLHEYDPSSGTNDSVRTDSTLRFDNTCGGNSGYTSTESGSALYANLGIGTSKVTCEGSNSKGVGALVVSSANPRKISATDLTTAAEQGVVFGVETPAAQQVVTPTPPAPVARLSLTKTESPSSPNPITKAGQSVTYDFRVTNTGNTLLNDLVVSDTQSVPGEALNGPVSCPTTSVAAGASVTCTGSYTVTSTDIANAEVTDTAVAKATTPTGINVTSNTSAYTIVVSTPTTTTKTVTPTAKTTTKTVTPTPTTTTKTVTPTATTTTKTVTPTPTTTTKTVTPTATTTTKTVTPTPTTTTKTVTPTAKTTTKTVTPTAKSSSTAPAPVKLVTGPPKPPASSTNALPLGLGIAGLGIAGLGYLVIERKCNTQHGSTDEVA</sequence>
<accession>A0A0D8FVB6</accession>
<dbReference type="InterPro" id="IPR055354">
    <property type="entry name" value="DUF7507"/>
</dbReference>
<dbReference type="Pfam" id="PF24346">
    <property type="entry name" value="DUF7507"/>
    <property type="match status" value="1"/>
</dbReference>
<dbReference type="PATRIC" id="fig|1121877.4.peg.997"/>
<evidence type="ECO:0000313" key="4">
    <source>
        <dbReference type="EMBL" id="KJE77218.1"/>
    </source>
</evidence>
<evidence type="ECO:0000259" key="3">
    <source>
        <dbReference type="Pfam" id="PF24346"/>
    </source>
</evidence>
<evidence type="ECO:0000256" key="1">
    <source>
        <dbReference type="SAM" id="MobiDB-lite"/>
    </source>
</evidence>
<dbReference type="STRING" id="1121877.FEAC_09300"/>
<gene>
    <name evidence="4" type="ORF">FEAC_09300</name>
</gene>
<proteinExistence type="predicted"/>
<feature type="region of interest" description="Disordered" evidence="1">
    <location>
        <begin position="479"/>
        <end position="532"/>
    </location>
</feature>